<dbReference type="PANTHER" id="PTHR43790:SF9">
    <property type="entry name" value="GALACTOFURANOSE TRANSPORTER ATP-BINDING PROTEIN YTFR"/>
    <property type="match status" value="1"/>
</dbReference>
<dbReference type="AlphaFoldDB" id="A0A3M8WDQ6"/>
<dbReference type="SUPFAM" id="SSF52540">
    <property type="entry name" value="P-loop containing nucleoside triphosphate hydrolases"/>
    <property type="match status" value="2"/>
</dbReference>
<dbReference type="Pfam" id="PF00005">
    <property type="entry name" value="ABC_tran"/>
    <property type="match status" value="2"/>
</dbReference>
<keyword evidence="1" id="KW-0813">Transport</keyword>
<keyword evidence="2" id="KW-0677">Repeat</keyword>
<dbReference type="InterPro" id="IPR027417">
    <property type="entry name" value="P-loop_NTPase"/>
</dbReference>
<dbReference type="InterPro" id="IPR017871">
    <property type="entry name" value="ABC_transporter-like_CS"/>
</dbReference>
<comment type="caution">
    <text evidence="6">The sequence shown here is derived from an EMBL/GenBank/DDBJ whole genome shotgun (WGS) entry which is preliminary data.</text>
</comment>
<dbReference type="PANTHER" id="PTHR43790">
    <property type="entry name" value="CARBOHYDRATE TRANSPORT ATP-BINDING PROTEIN MG119-RELATED"/>
    <property type="match status" value="1"/>
</dbReference>
<evidence type="ECO:0000313" key="6">
    <source>
        <dbReference type="EMBL" id="RNG28212.1"/>
    </source>
</evidence>
<evidence type="ECO:0000256" key="4">
    <source>
        <dbReference type="ARBA" id="ARBA00022840"/>
    </source>
</evidence>
<organism evidence="6 7">
    <name type="scientific">Streptomyces botrytidirepellens</name>
    <dbReference type="NCBI Taxonomy" id="2486417"/>
    <lineage>
        <taxon>Bacteria</taxon>
        <taxon>Bacillati</taxon>
        <taxon>Actinomycetota</taxon>
        <taxon>Actinomycetes</taxon>
        <taxon>Kitasatosporales</taxon>
        <taxon>Streptomycetaceae</taxon>
        <taxon>Streptomyces</taxon>
    </lineage>
</organism>
<evidence type="ECO:0000259" key="5">
    <source>
        <dbReference type="PROSITE" id="PS50893"/>
    </source>
</evidence>
<protein>
    <submittedName>
        <fullName evidence="6">Sugar ABC transporter ATP-binding protein</fullName>
    </submittedName>
</protein>
<dbReference type="InterPro" id="IPR050107">
    <property type="entry name" value="ABC_carbohydrate_import_ATPase"/>
</dbReference>
<dbReference type="CDD" id="cd03215">
    <property type="entry name" value="ABC_Carb_Monos_II"/>
    <property type="match status" value="1"/>
</dbReference>
<feature type="domain" description="ABC transporter" evidence="5">
    <location>
        <begin position="263"/>
        <end position="508"/>
    </location>
</feature>
<reference evidence="6 7" key="1">
    <citation type="submission" date="2018-11" db="EMBL/GenBank/DDBJ databases">
        <title>The Potential of Streptomyces as Biocontrol Agents against the Tomato grey mould, Botrytis cinerea (Gray mold) Frontiers in Microbiology.</title>
        <authorList>
            <person name="Li D."/>
        </authorList>
    </citation>
    <scope>NUCLEOTIDE SEQUENCE [LARGE SCALE GENOMIC DNA]</scope>
    <source>
        <strain evidence="6 7">NEAU-LD23</strain>
    </source>
</reference>
<proteinExistence type="predicted"/>
<evidence type="ECO:0000256" key="2">
    <source>
        <dbReference type="ARBA" id="ARBA00022737"/>
    </source>
</evidence>
<keyword evidence="7" id="KW-1185">Reference proteome</keyword>
<dbReference type="SMART" id="SM00382">
    <property type="entry name" value="AAA"/>
    <property type="match status" value="2"/>
</dbReference>
<name>A0A3M8WDQ6_9ACTN</name>
<gene>
    <name evidence="6" type="ORF">EEJ42_12590</name>
</gene>
<accession>A0A3M8WDQ6</accession>
<feature type="domain" description="ABC transporter" evidence="5">
    <location>
        <begin position="17"/>
        <end position="251"/>
    </location>
</feature>
<dbReference type="InterPro" id="IPR003439">
    <property type="entry name" value="ABC_transporter-like_ATP-bd"/>
</dbReference>
<dbReference type="PROSITE" id="PS00211">
    <property type="entry name" value="ABC_TRANSPORTER_1"/>
    <property type="match status" value="1"/>
</dbReference>
<dbReference type="GO" id="GO:0016887">
    <property type="term" value="F:ATP hydrolysis activity"/>
    <property type="evidence" value="ECO:0007669"/>
    <property type="project" value="InterPro"/>
</dbReference>
<dbReference type="PROSITE" id="PS50893">
    <property type="entry name" value="ABC_TRANSPORTER_2"/>
    <property type="match status" value="2"/>
</dbReference>
<dbReference type="CDD" id="cd03216">
    <property type="entry name" value="ABC_Carb_Monos_I"/>
    <property type="match status" value="1"/>
</dbReference>
<evidence type="ECO:0000256" key="1">
    <source>
        <dbReference type="ARBA" id="ARBA00022448"/>
    </source>
</evidence>
<dbReference type="InterPro" id="IPR003593">
    <property type="entry name" value="AAA+_ATPase"/>
</dbReference>
<dbReference type="GO" id="GO:0005524">
    <property type="term" value="F:ATP binding"/>
    <property type="evidence" value="ECO:0007669"/>
    <property type="project" value="UniProtKB-KW"/>
</dbReference>
<dbReference type="EMBL" id="RIBZ01000167">
    <property type="protein sequence ID" value="RNG28212.1"/>
    <property type="molecule type" value="Genomic_DNA"/>
</dbReference>
<sequence>MSKERPGGSTTMATHLLEVHDVAKSFPGVRALDRVTFHLSRGEVCSIAGENGAGKSTLLAVLGGALTPDSGSVVLDGVARHEYSPGAALADGVVIAHQEPAVVPQLTVAQNLMLGRPRAQRTHMTDIVGRALDDVRLMGFPMSPKKRLSTLSPAQRHALTIARAFAFDPKVVALDEPTTSMLEHNVEHVLTRIRALARERGVGILYVSHKLPEVMAVSDSVLVLRDGKVAFRSPITETDQDEIVRRMVGRQLLQFTRKHPVPADSPVIFSATDVTHPHGVGPLSMDVRRGEVLGIAGLVGSGRTEFLRAVIRADAGCSGTVALQGRRTHISSPRDSRRAGIAFIPEDRKGQGLVLGLPAFTNVAMTATRELGGGAGPFTSRKKQLSVARDAARALALRPDNVQLKARQFSGGNQQKLVIAKWMWRDSAVYLFDEPTKGVDVGGRYEIYKFIDELAGAGKAVVVVSSDLPELITLCDRVLVMRAGRFNSVHTGAEITEHRLVASAMGQTEAFHD</sequence>
<keyword evidence="4 6" id="KW-0067">ATP-binding</keyword>
<keyword evidence="3" id="KW-0547">Nucleotide-binding</keyword>
<dbReference type="Proteomes" id="UP000275401">
    <property type="component" value="Unassembled WGS sequence"/>
</dbReference>
<evidence type="ECO:0000256" key="3">
    <source>
        <dbReference type="ARBA" id="ARBA00022741"/>
    </source>
</evidence>
<dbReference type="Gene3D" id="3.40.50.300">
    <property type="entry name" value="P-loop containing nucleotide triphosphate hydrolases"/>
    <property type="match status" value="2"/>
</dbReference>
<evidence type="ECO:0000313" key="7">
    <source>
        <dbReference type="Proteomes" id="UP000275401"/>
    </source>
</evidence>